<evidence type="ECO:0000313" key="7">
    <source>
        <dbReference type="Proteomes" id="UP000823615"/>
    </source>
</evidence>
<dbReference type="InterPro" id="IPR016055">
    <property type="entry name" value="A-D-PHexomutase_a/b/a-I/II/III"/>
</dbReference>
<evidence type="ECO:0000313" key="6">
    <source>
        <dbReference type="EMBL" id="MBO8436636.1"/>
    </source>
</evidence>
<dbReference type="GO" id="GO:0005975">
    <property type="term" value="P:carbohydrate metabolic process"/>
    <property type="evidence" value="ECO:0007669"/>
    <property type="project" value="InterPro"/>
</dbReference>
<comment type="caution">
    <text evidence="6">The sequence shown here is derived from an EMBL/GenBank/DDBJ whole genome shotgun (WGS) entry which is preliminary data.</text>
</comment>
<organism evidence="6 7">
    <name type="scientific">Candidatus Ornithospirochaeta stercoripullorum</name>
    <dbReference type="NCBI Taxonomy" id="2840899"/>
    <lineage>
        <taxon>Bacteria</taxon>
        <taxon>Pseudomonadati</taxon>
        <taxon>Spirochaetota</taxon>
        <taxon>Spirochaetia</taxon>
        <taxon>Spirochaetales</taxon>
        <taxon>Spirochaetaceae</taxon>
        <taxon>Spirochaetaceae incertae sedis</taxon>
        <taxon>Candidatus Ornithospirochaeta</taxon>
    </lineage>
</organism>
<dbReference type="PANTHER" id="PTHR42946:SF1">
    <property type="entry name" value="PHOSPHOGLUCOMUTASE (ALPHA-D-GLUCOSE-1,6-BISPHOSPHATE-DEPENDENT)"/>
    <property type="match status" value="1"/>
</dbReference>
<sequence>MEFHDRTTGLFIDDSSQKITTGTSNDESLRKALARYILSASGWRAVMAASGDEEDHKSDVNEEDLLIAAAAAVAFMDYLGKESPRLLLGCDARPTGRLLSAAVRRAMIAKGAVVDDIFISAAPEIMAASHHYDGFFYISASHNPVGHNGYKFGTNGGVYPKEVMDKIIPPFKASIEKDGAADELRALIDNASEEELKNVLRHHNFAKLISLLRYKSFVKRTARADSSFTLPFGIAIDFNGSARTASIDKTFLRSHGASIWVLGGEPGQIEHAIVPEGENLEHVRKALEAVHADNSSFILGYMPDNDGDRGNFVYTGKNGKAHIMSAQTVFALVAAIELSYDAFKGKKKIAIAINGPTSLLIDEIANKLGAEVFRSDIGEANVVSLADKLRAEGYTCRVCGEGSNGGNITYPARVRDPMNSLMTFAKIWSVDGLYNFIMEKLGKKAEEEPSIYSLVNALPKYITTSAFSSDAVMHIKSTDYNKLKAEYEDILQYEGNGRMPESFSRWEVRQYEGAAEDIGIGTEHRAPDSTGGLKVQFYDSNNNAVSYLWLSKSRTEPVIRTMVDIKGTDKKLHDYLLSWQREMVKRADDRVLNS</sequence>
<evidence type="ECO:0000259" key="5">
    <source>
        <dbReference type="Pfam" id="PF02880"/>
    </source>
</evidence>
<comment type="similarity">
    <text evidence="2">Belongs to the phosphohexose mutase family.</text>
</comment>
<dbReference type="EMBL" id="JADIMT010000075">
    <property type="protein sequence ID" value="MBO8436636.1"/>
    <property type="molecule type" value="Genomic_DNA"/>
</dbReference>
<reference evidence="6" key="2">
    <citation type="journal article" date="2021" name="PeerJ">
        <title>Extensive microbial diversity within the chicken gut microbiome revealed by metagenomics and culture.</title>
        <authorList>
            <person name="Gilroy R."/>
            <person name="Ravi A."/>
            <person name="Getino M."/>
            <person name="Pursley I."/>
            <person name="Horton D.L."/>
            <person name="Alikhan N.F."/>
            <person name="Baker D."/>
            <person name="Gharbi K."/>
            <person name="Hall N."/>
            <person name="Watson M."/>
            <person name="Adriaenssens E.M."/>
            <person name="Foster-Nyarko E."/>
            <person name="Jarju S."/>
            <person name="Secka A."/>
            <person name="Antonio M."/>
            <person name="Oren A."/>
            <person name="Chaudhuri R.R."/>
            <person name="La Ragione R."/>
            <person name="Hildebrand F."/>
            <person name="Pallen M.J."/>
        </authorList>
    </citation>
    <scope>NUCLEOTIDE SEQUENCE</scope>
    <source>
        <strain evidence="6">7293</strain>
    </source>
</reference>
<dbReference type="InterPro" id="IPR005846">
    <property type="entry name" value="A-D-PHexomutase_a/b/a-III"/>
</dbReference>
<dbReference type="Pfam" id="PF02878">
    <property type="entry name" value="PGM_PMM_I"/>
    <property type="match status" value="1"/>
</dbReference>
<proteinExistence type="inferred from homology"/>
<keyword evidence="3" id="KW-0597">Phosphoprotein</keyword>
<dbReference type="AlphaFoldDB" id="A0A9D9E1U7"/>
<feature type="domain" description="Alpha-D-phosphohexomutase alpha/beta/alpha" evidence="5">
    <location>
        <begin position="344"/>
        <end position="429"/>
    </location>
</feature>
<dbReference type="PANTHER" id="PTHR42946">
    <property type="entry name" value="PHOSPHOHEXOSE MUTASE"/>
    <property type="match status" value="1"/>
</dbReference>
<dbReference type="GO" id="GO:0004615">
    <property type="term" value="F:phosphomannomutase activity"/>
    <property type="evidence" value="ECO:0007669"/>
    <property type="project" value="TreeGrafter"/>
</dbReference>
<dbReference type="InterPro" id="IPR005844">
    <property type="entry name" value="A-D-PHexomutase_a/b/a-I"/>
</dbReference>
<dbReference type="InterPro" id="IPR050060">
    <property type="entry name" value="Phosphoglucosamine_mutase"/>
</dbReference>
<accession>A0A9D9E1U7</accession>
<evidence type="ECO:0000256" key="3">
    <source>
        <dbReference type="ARBA" id="ARBA00022553"/>
    </source>
</evidence>
<name>A0A9D9E1U7_9SPIO</name>
<evidence type="ECO:0000259" key="4">
    <source>
        <dbReference type="Pfam" id="PF02878"/>
    </source>
</evidence>
<reference evidence="6" key="1">
    <citation type="submission" date="2020-10" db="EMBL/GenBank/DDBJ databases">
        <authorList>
            <person name="Gilroy R."/>
        </authorList>
    </citation>
    <scope>NUCLEOTIDE SEQUENCE</scope>
    <source>
        <strain evidence="6">7293</strain>
    </source>
</reference>
<gene>
    <name evidence="6" type="ORF">IAA97_06625</name>
</gene>
<evidence type="ECO:0000256" key="2">
    <source>
        <dbReference type="ARBA" id="ARBA00010231"/>
    </source>
</evidence>
<feature type="domain" description="Alpha-D-phosphohexomutase alpha/beta/alpha" evidence="4">
    <location>
        <begin position="54"/>
        <end position="172"/>
    </location>
</feature>
<dbReference type="Pfam" id="PF02880">
    <property type="entry name" value="PGM_PMM_III"/>
    <property type="match status" value="1"/>
</dbReference>
<dbReference type="Proteomes" id="UP000823615">
    <property type="component" value="Unassembled WGS sequence"/>
</dbReference>
<evidence type="ECO:0000256" key="1">
    <source>
        <dbReference type="ARBA" id="ARBA00001946"/>
    </source>
</evidence>
<protein>
    <submittedName>
        <fullName evidence="6">Phosphoglucomutase</fullName>
    </submittedName>
</protein>
<dbReference type="Gene3D" id="3.40.120.10">
    <property type="entry name" value="Alpha-D-Glucose-1,6-Bisphosphate, subunit A, domain 3"/>
    <property type="match status" value="3"/>
</dbReference>
<dbReference type="SUPFAM" id="SSF53738">
    <property type="entry name" value="Phosphoglucomutase, first 3 domains"/>
    <property type="match status" value="2"/>
</dbReference>
<comment type="cofactor">
    <cofactor evidence="1">
        <name>Mg(2+)</name>
        <dbReference type="ChEBI" id="CHEBI:18420"/>
    </cofactor>
</comment>